<name>A0A0F9PUD4_9ZZZZ</name>
<gene>
    <name evidence="1" type="ORF">LCGC14_0800330</name>
</gene>
<dbReference type="EMBL" id="LAZR01002152">
    <property type="protein sequence ID" value="KKN33774.1"/>
    <property type="molecule type" value="Genomic_DNA"/>
</dbReference>
<reference evidence="1" key="1">
    <citation type="journal article" date="2015" name="Nature">
        <title>Complex archaea that bridge the gap between prokaryotes and eukaryotes.</title>
        <authorList>
            <person name="Spang A."/>
            <person name="Saw J.H."/>
            <person name="Jorgensen S.L."/>
            <person name="Zaremba-Niedzwiedzka K."/>
            <person name="Martijn J."/>
            <person name="Lind A.E."/>
            <person name="van Eijk R."/>
            <person name="Schleper C."/>
            <person name="Guy L."/>
            <person name="Ettema T.J."/>
        </authorList>
    </citation>
    <scope>NUCLEOTIDE SEQUENCE</scope>
</reference>
<protein>
    <submittedName>
        <fullName evidence="1">Uncharacterized protein</fullName>
    </submittedName>
</protein>
<proteinExistence type="predicted"/>
<organism evidence="1">
    <name type="scientific">marine sediment metagenome</name>
    <dbReference type="NCBI Taxonomy" id="412755"/>
    <lineage>
        <taxon>unclassified sequences</taxon>
        <taxon>metagenomes</taxon>
        <taxon>ecological metagenomes</taxon>
    </lineage>
</organism>
<comment type="caution">
    <text evidence="1">The sequence shown here is derived from an EMBL/GenBank/DDBJ whole genome shotgun (WGS) entry which is preliminary data.</text>
</comment>
<dbReference type="AlphaFoldDB" id="A0A0F9PUD4"/>
<accession>A0A0F9PUD4</accession>
<sequence length="107" mass="11999">MPANPRAALAAEANLTHKQLPERQRRVAKIANAVPDGTRLTLTIKILEEQNGKLVEVDEVEKIIPSNELNGTAEEVMVRMKTRREHVLTEYHAKLAAQNLIGDEYAF</sequence>
<evidence type="ECO:0000313" key="1">
    <source>
        <dbReference type="EMBL" id="KKN33774.1"/>
    </source>
</evidence>